<dbReference type="SUPFAM" id="SSF49777">
    <property type="entry name" value="PEBP-like"/>
    <property type="match status" value="1"/>
</dbReference>
<evidence type="ECO:0000256" key="8">
    <source>
        <dbReference type="ARBA" id="ARBA00039444"/>
    </source>
</evidence>
<evidence type="ECO:0000256" key="9">
    <source>
        <dbReference type="ARBA" id="ARBA00041206"/>
    </source>
</evidence>
<dbReference type="PANTHER" id="PTHR11362:SF133">
    <property type="entry name" value="LARGE RIBOSOMAL SUBUNIT PROTEIN ML38"/>
    <property type="match status" value="1"/>
</dbReference>
<comment type="subcellular location">
    <subcellularLocation>
        <location evidence="1">Mitochondrion</location>
    </subcellularLocation>
</comment>
<accession>A0A653CJY7</accession>
<dbReference type="InterPro" id="IPR035810">
    <property type="entry name" value="PEBP_euk"/>
</dbReference>
<dbReference type="InterPro" id="IPR036610">
    <property type="entry name" value="PEBP-like_sf"/>
</dbReference>
<evidence type="ECO:0000256" key="4">
    <source>
        <dbReference type="ARBA" id="ARBA00023054"/>
    </source>
</evidence>
<evidence type="ECO:0000256" key="7">
    <source>
        <dbReference type="ARBA" id="ARBA00038016"/>
    </source>
</evidence>
<organism evidence="10 11">
    <name type="scientific">Callosobruchus maculatus</name>
    <name type="common">Southern cowpea weevil</name>
    <name type="synonym">Pulse bruchid</name>
    <dbReference type="NCBI Taxonomy" id="64391"/>
    <lineage>
        <taxon>Eukaryota</taxon>
        <taxon>Metazoa</taxon>
        <taxon>Ecdysozoa</taxon>
        <taxon>Arthropoda</taxon>
        <taxon>Hexapoda</taxon>
        <taxon>Insecta</taxon>
        <taxon>Pterygota</taxon>
        <taxon>Neoptera</taxon>
        <taxon>Endopterygota</taxon>
        <taxon>Coleoptera</taxon>
        <taxon>Polyphaga</taxon>
        <taxon>Cucujiformia</taxon>
        <taxon>Chrysomeloidea</taxon>
        <taxon>Chrysomelidae</taxon>
        <taxon>Bruchinae</taxon>
        <taxon>Bruchini</taxon>
        <taxon>Callosobruchus</taxon>
    </lineage>
</organism>
<dbReference type="PANTHER" id="PTHR11362">
    <property type="entry name" value="PHOSPHATIDYLETHANOLAMINE-BINDING PROTEIN"/>
    <property type="match status" value="1"/>
</dbReference>
<comment type="similarity">
    <text evidence="7">Belongs to the phosphatidylethanolamine-binding protein family. Mitochondrion-specific ribosomal protein mL38 subfamily.</text>
</comment>
<dbReference type="GO" id="GO:0005743">
    <property type="term" value="C:mitochondrial inner membrane"/>
    <property type="evidence" value="ECO:0007669"/>
    <property type="project" value="UniProtKB-ARBA"/>
</dbReference>
<dbReference type="CDD" id="cd00866">
    <property type="entry name" value="PEBP_euk"/>
    <property type="match status" value="1"/>
</dbReference>
<keyword evidence="4" id="KW-0175">Coiled coil</keyword>
<dbReference type="Gene3D" id="3.90.280.10">
    <property type="entry name" value="PEBP-like"/>
    <property type="match status" value="1"/>
</dbReference>
<dbReference type="Pfam" id="PF01161">
    <property type="entry name" value="PBP"/>
    <property type="match status" value="1"/>
</dbReference>
<protein>
    <recommendedName>
        <fullName evidence="8">Large ribosomal subunit protein mL38</fullName>
    </recommendedName>
    <alternativeName>
        <fullName evidence="9">39S ribosomal protein L38, mitochondrial</fullName>
    </alternativeName>
</protein>
<dbReference type="EMBL" id="CAACVG010008049">
    <property type="protein sequence ID" value="VEN48228.1"/>
    <property type="molecule type" value="Genomic_DNA"/>
</dbReference>
<dbReference type="AlphaFoldDB" id="A0A653CJY7"/>
<keyword evidence="5" id="KW-0496">Mitochondrion</keyword>
<evidence type="ECO:0000256" key="5">
    <source>
        <dbReference type="ARBA" id="ARBA00023128"/>
    </source>
</evidence>
<keyword evidence="6" id="KW-0687">Ribonucleoprotein</keyword>
<gene>
    <name evidence="10" type="ORF">CALMAC_LOCUS9751</name>
</gene>
<dbReference type="FunFam" id="3.90.280.10:FF:000002">
    <property type="entry name" value="39S ribosomal protein L38, mitochondrial"/>
    <property type="match status" value="1"/>
</dbReference>
<proteinExistence type="inferred from homology"/>
<evidence type="ECO:0000313" key="10">
    <source>
        <dbReference type="EMBL" id="VEN48228.1"/>
    </source>
</evidence>
<name>A0A653CJY7_CALMS</name>
<reference evidence="10 11" key="1">
    <citation type="submission" date="2019-01" db="EMBL/GenBank/DDBJ databases">
        <authorList>
            <person name="Sayadi A."/>
        </authorList>
    </citation>
    <scope>NUCLEOTIDE SEQUENCE [LARGE SCALE GENOMIC DNA]</scope>
</reference>
<keyword evidence="2" id="KW-0809">Transit peptide</keyword>
<evidence type="ECO:0000256" key="2">
    <source>
        <dbReference type="ARBA" id="ARBA00022946"/>
    </source>
</evidence>
<evidence type="ECO:0000256" key="6">
    <source>
        <dbReference type="ARBA" id="ARBA00023274"/>
    </source>
</evidence>
<evidence type="ECO:0000313" key="11">
    <source>
        <dbReference type="Proteomes" id="UP000410492"/>
    </source>
</evidence>
<dbReference type="InterPro" id="IPR008914">
    <property type="entry name" value="PEBP"/>
</dbReference>
<dbReference type="Proteomes" id="UP000410492">
    <property type="component" value="Unassembled WGS sequence"/>
</dbReference>
<keyword evidence="11" id="KW-1185">Reference proteome</keyword>
<evidence type="ECO:0000256" key="1">
    <source>
        <dbReference type="ARBA" id="ARBA00004173"/>
    </source>
</evidence>
<sequence length="403" mass="47251">MAVTLWKFCNSKLNNSVASCFNGAVRHGHHLRGKPPGVAKSLEQKLEESRYKDPSLYYRVDIGLPPPKVSRSQQLKERLQTLKAQKANPTVEKLARNKELLIDLEEVRQVSATTSAPNYIKNIADHYGVFEHLFGDAYFYPRVSLNIVYGTEDDGLPVYYGNVLKPSDAKTAPKISYNSDKDSLWTLILTNPDSHFTEKDKEYVHWFIGNIPGNNVEQGETIVQYLQPFPPKGTGYHRHIFILYKQEKKIDFTKYKQSGPCLNLPDRTFSTYDFYRELQDDLTPSGLAFFQADWDTSLKDFYHNKLQMKEPIFEYDFPPPFIRKQEWFPLRKPFNLYMDKYRDPKQINKEFLMRKMKNVHPFKEPPPPLPYPNAQYFEGYVPSWLKLEIRKSRLKWGRINDIE</sequence>
<dbReference type="GO" id="GO:0005762">
    <property type="term" value="C:mitochondrial large ribosomal subunit"/>
    <property type="evidence" value="ECO:0007669"/>
    <property type="project" value="TreeGrafter"/>
</dbReference>
<keyword evidence="3" id="KW-0689">Ribosomal protein</keyword>
<dbReference type="OrthoDB" id="2153661at2759"/>
<evidence type="ECO:0000256" key="3">
    <source>
        <dbReference type="ARBA" id="ARBA00022980"/>
    </source>
</evidence>